<dbReference type="InterPro" id="IPR007627">
    <property type="entry name" value="RNA_pol_sigma70_r2"/>
</dbReference>
<dbReference type="AlphaFoldDB" id="A0A9X2JIL9"/>
<keyword evidence="6" id="KW-1185">Reference proteome</keyword>
<dbReference type="GO" id="GO:0016987">
    <property type="term" value="F:sigma factor activity"/>
    <property type="evidence" value="ECO:0007669"/>
    <property type="project" value="UniProtKB-KW"/>
</dbReference>
<name>A0A9X2JIL9_9BACT</name>
<gene>
    <name evidence="5" type="ORF">NG895_09125</name>
</gene>
<dbReference type="Gene3D" id="1.10.1740.10">
    <property type="match status" value="1"/>
</dbReference>
<dbReference type="InterPro" id="IPR039425">
    <property type="entry name" value="RNA_pol_sigma-70-like"/>
</dbReference>
<reference evidence="5" key="1">
    <citation type="submission" date="2022-06" db="EMBL/GenBank/DDBJ databases">
        <title>Aeoliella straminimaris, a novel planctomycete from sediments.</title>
        <authorList>
            <person name="Vitorino I.R."/>
            <person name="Lage O.M."/>
        </authorList>
    </citation>
    <scope>NUCLEOTIDE SEQUENCE</scope>
    <source>
        <strain evidence="5">ICT_H6.2</strain>
    </source>
</reference>
<accession>A0A9X2JIL9</accession>
<dbReference type="InterPro" id="IPR014284">
    <property type="entry name" value="RNA_pol_sigma-70_dom"/>
</dbReference>
<feature type="domain" description="RNA polymerase sigma-70 region 2" evidence="4">
    <location>
        <begin position="50"/>
        <end position="103"/>
    </location>
</feature>
<dbReference type="NCBIfam" id="TIGR02937">
    <property type="entry name" value="sigma70-ECF"/>
    <property type="match status" value="1"/>
</dbReference>
<dbReference type="InterPro" id="IPR013325">
    <property type="entry name" value="RNA_pol_sigma_r2"/>
</dbReference>
<protein>
    <submittedName>
        <fullName evidence="5">Sigma-70 family RNA polymerase sigma factor</fullName>
    </submittedName>
</protein>
<keyword evidence="1" id="KW-0805">Transcription regulation</keyword>
<dbReference type="SUPFAM" id="SSF88946">
    <property type="entry name" value="Sigma2 domain of RNA polymerase sigma factors"/>
    <property type="match status" value="1"/>
</dbReference>
<dbReference type="PANTHER" id="PTHR43133">
    <property type="entry name" value="RNA POLYMERASE ECF-TYPE SIGMA FACTO"/>
    <property type="match status" value="1"/>
</dbReference>
<evidence type="ECO:0000313" key="6">
    <source>
        <dbReference type="Proteomes" id="UP001155241"/>
    </source>
</evidence>
<evidence type="ECO:0000313" key="5">
    <source>
        <dbReference type="EMBL" id="MCO6044069.1"/>
    </source>
</evidence>
<evidence type="ECO:0000256" key="2">
    <source>
        <dbReference type="ARBA" id="ARBA00023082"/>
    </source>
</evidence>
<dbReference type="GO" id="GO:0006352">
    <property type="term" value="P:DNA-templated transcription initiation"/>
    <property type="evidence" value="ECO:0007669"/>
    <property type="project" value="InterPro"/>
</dbReference>
<sequence>MDASNSSDSKPAHPHEFATTHWSIVLTAGDVEHRQAREALAVLCENYWLPLYSYVRRRVADQAEAQDLTQAFFAELLEKNYVGTADPNRGRFRAFLLTAFKNFLSKEREKGRAQKRGAGKAPLSLDFAAAESSLDIGLTGGLTPEQIYDRHWAMTLLSQIMERLECEFDRAGKADQFEALRCYLVGDHSGGTYAAAAEKLGMTESAAKKSASRIRKRYRELLREEIEQTVVNRGEVDDEIRSLFAVFE</sequence>
<comment type="caution">
    <text evidence="5">The sequence shown here is derived from an EMBL/GenBank/DDBJ whole genome shotgun (WGS) entry which is preliminary data.</text>
</comment>
<dbReference type="RefSeq" id="WP_252852175.1">
    <property type="nucleotide sequence ID" value="NZ_JAMXLR010000033.1"/>
</dbReference>
<evidence type="ECO:0000256" key="1">
    <source>
        <dbReference type="ARBA" id="ARBA00023015"/>
    </source>
</evidence>
<dbReference type="Proteomes" id="UP001155241">
    <property type="component" value="Unassembled WGS sequence"/>
</dbReference>
<evidence type="ECO:0000256" key="3">
    <source>
        <dbReference type="ARBA" id="ARBA00023163"/>
    </source>
</evidence>
<proteinExistence type="predicted"/>
<keyword evidence="3" id="KW-0804">Transcription</keyword>
<keyword evidence="2" id="KW-0731">Sigma factor</keyword>
<dbReference type="EMBL" id="JAMXLR010000033">
    <property type="protein sequence ID" value="MCO6044069.1"/>
    <property type="molecule type" value="Genomic_DNA"/>
</dbReference>
<dbReference type="Pfam" id="PF04542">
    <property type="entry name" value="Sigma70_r2"/>
    <property type="match status" value="1"/>
</dbReference>
<evidence type="ECO:0000259" key="4">
    <source>
        <dbReference type="Pfam" id="PF04542"/>
    </source>
</evidence>
<organism evidence="5 6">
    <name type="scientific">Aeoliella straminimaris</name>
    <dbReference type="NCBI Taxonomy" id="2954799"/>
    <lineage>
        <taxon>Bacteria</taxon>
        <taxon>Pseudomonadati</taxon>
        <taxon>Planctomycetota</taxon>
        <taxon>Planctomycetia</taxon>
        <taxon>Pirellulales</taxon>
        <taxon>Lacipirellulaceae</taxon>
        <taxon>Aeoliella</taxon>
    </lineage>
</organism>
<dbReference type="PANTHER" id="PTHR43133:SF51">
    <property type="entry name" value="RNA POLYMERASE SIGMA FACTOR"/>
    <property type="match status" value="1"/>
</dbReference>